<name>A0ACA9LYY7_9GLOM</name>
<sequence>MDLSNIQIESNFFGAHTMDALYNNTILFAKPENKSSWSIIGYHMKEYVTDTAGFRNLMINSSFPPNNNTYLTLRNTSNLTITYNFKIIKSSFNLLIYQIKDNTKILCQKYSELSHHCSIAPDNFTISCGILSSTFNILDSTYLLIVENGFVKESIYQEPLPGITGNLWIVKTEPVPRDLSESGTKYFINLTSESQQMYIIELSEKLVKSIPIDPSRLKFSGRFETDSSGQILFELSIYAKQNSQSNVTQIIDDLNTLFGNKQITNLADVDIDKHYPFTPRSNVFDEIKYFAIDTSIVQKAYVFGCKDHHKIYKALSDKNFDVGNDMEIYDGKNKFTNETSLYGNEDNNLKEAMLKEDKMDRIVL</sequence>
<dbReference type="Proteomes" id="UP000789920">
    <property type="component" value="Unassembled WGS sequence"/>
</dbReference>
<reference evidence="1" key="1">
    <citation type="submission" date="2021-06" db="EMBL/GenBank/DDBJ databases">
        <authorList>
            <person name="Kallberg Y."/>
            <person name="Tangrot J."/>
            <person name="Rosling A."/>
        </authorList>
    </citation>
    <scope>NUCLEOTIDE SEQUENCE</scope>
    <source>
        <strain evidence="1">MA461A</strain>
    </source>
</reference>
<gene>
    <name evidence="1" type="ORF">RPERSI_LOCUS4213</name>
</gene>
<proteinExistence type="predicted"/>
<accession>A0ACA9LYY7</accession>
<evidence type="ECO:0000313" key="2">
    <source>
        <dbReference type="Proteomes" id="UP000789920"/>
    </source>
</evidence>
<comment type="caution">
    <text evidence="1">The sequence shown here is derived from an EMBL/GenBank/DDBJ whole genome shotgun (WGS) entry which is preliminary data.</text>
</comment>
<dbReference type="EMBL" id="CAJVQC010005687">
    <property type="protein sequence ID" value="CAG8557349.1"/>
    <property type="molecule type" value="Genomic_DNA"/>
</dbReference>
<keyword evidence="2" id="KW-1185">Reference proteome</keyword>
<evidence type="ECO:0000313" key="1">
    <source>
        <dbReference type="EMBL" id="CAG8557349.1"/>
    </source>
</evidence>
<protein>
    <submittedName>
        <fullName evidence="1">11535_t:CDS:1</fullName>
    </submittedName>
</protein>
<organism evidence="1 2">
    <name type="scientific">Racocetra persica</name>
    <dbReference type="NCBI Taxonomy" id="160502"/>
    <lineage>
        <taxon>Eukaryota</taxon>
        <taxon>Fungi</taxon>
        <taxon>Fungi incertae sedis</taxon>
        <taxon>Mucoromycota</taxon>
        <taxon>Glomeromycotina</taxon>
        <taxon>Glomeromycetes</taxon>
        <taxon>Diversisporales</taxon>
        <taxon>Gigasporaceae</taxon>
        <taxon>Racocetra</taxon>
    </lineage>
</organism>
<feature type="non-terminal residue" evidence="1">
    <location>
        <position position="1"/>
    </location>
</feature>